<dbReference type="Gene3D" id="3.40.50.300">
    <property type="entry name" value="P-loop containing nucleotide triphosphate hydrolases"/>
    <property type="match status" value="1"/>
</dbReference>
<dbReference type="InterPro" id="IPR039421">
    <property type="entry name" value="Type_1_exporter"/>
</dbReference>
<dbReference type="InterPro" id="IPR027417">
    <property type="entry name" value="P-loop_NTPase"/>
</dbReference>
<keyword evidence="2" id="KW-0067">ATP-binding</keyword>
<keyword evidence="2" id="KW-0547">Nucleotide-binding</keyword>
<sequence>MLGRHFEGGHQPSIGQWQRIAAARALVKRPRLLVLDEPTASVDAVSEKILFEAMAALGDETTVVLVSHRFATVAHADRIIIIDDGAVVGVGAHADLMEDCAHYRDMYGAQTL</sequence>
<evidence type="ECO:0000259" key="1">
    <source>
        <dbReference type="Pfam" id="PF00005"/>
    </source>
</evidence>
<dbReference type="Pfam" id="PF00005">
    <property type="entry name" value="ABC_tran"/>
    <property type="match status" value="1"/>
</dbReference>
<dbReference type="GO" id="GO:0005524">
    <property type="term" value="F:ATP binding"/>
    <property type="evidence" value="ECO:0007669"/>
    <property type="project" value="UniProtKB-KW"/>
</dbReference>
<reference evidence="2" key="1">
    <citation type="submission" date="2024-05" db="EMBL/GenBank/DDBJ databases">
        <title>Draft genome assemblies of 36 bacteria isolated from hibernating arctic ground squirrels.</title>
        <authorList>
            <person name="McKee H."/>
            <person name="Mullen L."/>
            <person name="Drown D.M."/>
            <person name="Duddleston K.N."/>
        </authorList>
    </citation>
    <scope>NUCLEOTIDE SEQUENCE</scope>
    <source>
        <strain evidence="2">AR004</strain>
    </source>
</reference>
<dbReference type="GO" id="GO:0015421">
    <property type="term" value="F:ABC-type oligopeptide transporter activity"/>
    <property type="evidence" value="ECO:0007669"/>
    <property type="project" value="TreeGrafter"/>
</dbReference>
<feature type="domain" description="ABC transporter" evidence="1">
    <location>
        <begin position="10"/>
        <end position="40"/>
    </location>
</feature>
<dbReference type="PANTHER" id="PTHR43394">
    <property type="entry name" value="ATP-DEPENDENT PERMEASE MDL1, MITOCHONDRIAL"/>
    <property type="match status" value="1"/>
</dbReference>
<dbReference type="PANTHER" id="PTHR43394:SF1">
    <property type="entry name" value="ATP-BINDING CASSETTE SUB-FAMILY B MEMBER 10, MITOCHONDRIAL"/>
    <property type="match status" value="1"/>
</dbReference>
<dbReference type="SUPFAM" id="SSF52540">
    <property type="entry name" value="P-loop containing nucleoside triphosphate hydrolases"/>
    <property type="match status" value="1"/>
</dbReference>
<dbReference type="RefSeq" id="WP_366181539.1">
    <property type="nucleotide sequence ID" value="NZ_CP159989.1"/>
</dbReference>
<name>A0AAU8N4Q3_9ACTO</name>
<evidence type="ECO:0000313" key="2">
    <source>
        <dbReference type="EMBL" id="XCP83331.1"/>
    </source>
</evidence>
<proteinExistence type="predicted"/>
<organism evidence="2">
    <name type="scientific">Actinomyces timonensis</name>
    <dbReference type="NCBI Taxonomy" id="1288391"/>
    <lineage>
        <taxon>Bacteria</taxon>
        <taxon>Bacillati</taxon>
        <taxon>Actinomycetota</taxon>
        <taxon>Actinomycetes</taxon>
        <taxon>Actinomycetales</taxon>
        <taxon>Actinomycetaceae</taxon>
        <taxon>Actinomyces</taxon>
    </lineage>
</organism>
<accession>A0AAU8N4Q3</accession>
<dbReference type="AlphaFoldDB" id="A0AAU8N4Q3"/>
<protein>
    <submittedName>
        <fullName evidence="2">ATP-binding cassette domain-containing protein</fullName>
    </submittedName>
</protein>
<dbReference type="InterPro" id="IPR003439">
    <property type="entry name" value="ABC_transporter-like_ATP-bd"/>
</dbReference>
<gene>
    <name evidence="2" type="ORF">ABXS69_05370</name>
</gene>
<dbReference type="EMBL" id="CP159989">
    <property type="protein sequence ID" value="XCP83331.1"/>
    <property type="molecule type" value="Genomic_DNA"/>
</dbReference>
<dbReference type="GO" id="GO:0016887">
    <property type="term" value="F:ATP hydrolysis activity"/>
    <property type="evidence" value="ECO:0007669"/>
    <property type="project" value="InterPro"/>
</dbReference>